<keyword evidence="1 4" id="KW-0489">Methyltransferase</keyword>
<dbReference type="PROSITE" id="PS51682">
    <property type="entry name" value="SAM_OMT_I"/>
    <property type="match status" value="1"/>
</dbReference>
<dbReference type="AlphaFoldDB" id="A0A4R1BBU7"/>
<proteinExistence type="predicted"/>
<keyword evidence="3" id="KW-0949">S-adenosyl-L-methionine</keyword>
<evidence type="ECO:0000256" key="3">
    <source>
        <dbReference type="ARBA" id="ARBA00022691"/>
    </source>
</evidence>
<dbReference type="OrthoDB" id="9799672at2"/>
<dbReference type="InterPro" id="IPR002935">
    <property type="entry name" value="SAM_O-MeTrfase"/>
</dbReference>
<sequence>MKDDIDFEKAHEYAGRYSSPEPEHLKEISTWTEANHPKAHMLSGHLQGRFLSMMSKLMRPRRVLDIGTFTGYSALCLAEGLADGGELHTVELREPDAAVARSFFEKNNVKGVHLHIGEAREIIGGLEESWDIVFIDADKVSYLAYFNLVLPKLRPGGVIFVDNVLFHGQVLADELKGKNAKAIQEFNDFIRSCPDVESVLLPLRDGLFLLRKKDQP</sequence>
<evidence type="ECO:0000256" key="1">
    <source>
        <dbReference type="ARBA" id="ARBA00022603"/>
    </source>
</evidence>
<name>A0A4R1BBU7_9BACT</name>
<accession>A0A4R1BBU7</accession>
<dbReference type="GO" id="GO:0032259">
    <property type="term" value="P:methylation"/>
    <property type="evidence" value="ECO:0007669"/>
    <property type="project" value="UniProtKB-KW"/>
</dbReference>
<comment type="caution">
    <text evidence="4">The sequence shown here is derived from an EMBL/GenBank/DDBJ whole genome shotgun (WGS) entry which is preliminary data.</text>
</comment>
<keyword evidence="5" id="KW-1185">Reference proteome</keyword>
<protein>
    <submittedName>
        <fullName evidence="4">O-methyltransferase</fullName>
    </submittedName>
</protein>
<dbReference type="SUPFAM" id="SSF53335">
    <property type="entry name" value="S-adenosyl-L-methionine-dependent methyltransferases"/>
    <property type="match status" value="1"/>
</dbReference>
<evidence type="ECO:0000313" key="4">
    <source>
        <dbReference type="EMBL" id="TCJ14464.1"/>
    </source>
</evidence>
<dbReference type="Pfam" id="PF01596">
    <property type="entry name" value="Methyltransf_3"/>
    <property type="match status" value="1"/>
</dbReference>
<dbReference type="PANTHER" id="PTHR10509:SF14">
    <property type="entry name" value="CAFFEOYL-COA O-METHYLTRANSFERASE 3-RELATED"/>
    <property type="match status" value="1"/>
</dbReference>
<dbReference type="GO" id="GO:0008171">
    <property type="term" value="F:O-methyltransferase activity"/>
    <property type="evidence" value="ECO:0007669"/>
    <property type="project" value="InterPro"/>
</dbReference>
<dbReference type="Proteomes" id="UP000295334">
    <property type="component" value="Unassembled WGS sequence"/>
</dbReference>
<dbReference type="EMBL" id="SJZI01000042">
    <property type="protein sequence ID" value="TCJ14464.1"/>
    <property type="molecule type" value="Genomic_DNA"/>
</dbReference>
<dbReference type="Gene3D" id="3.40.50.150">
    <property type="entry name" value="Vaccinia Virus protein VP39"/>
    <property type="match status" value="1"/>
</dbReference>
<dbReference type="PANTHER" id="PTHR10509">
    <property type="entry name" value="O-METHYLTRANSFERASE-RELATED"/>
    <property type="match status" value="1"/>
</dbReference>
<reference evidence="4 5" key="1">
    <citation type="submission" date="2019-03" db="EMBL/GenBank/DDBJ databases">
        <authorList>
            <person name="Kim M.K.M."/>
        </authorList>
    </citation>
    <scope>NUCLEOTIDE SEQUENCE [LARGE SCALE GENOMIC DNA]</scope>
    <source>
        <strain evidence="4 5">17J68-12</strain>
    </source>
</reference>
<dbReference type="CDD" id="cd02440">
    <property type="entry name" value="AdoMet_MTases"/>
    <property type="match status" value="1"/>
</dbReference>
<dbReference type="InterPro" id="IPR050362">
    <property type="entry name" value="Cation-dep_OMT"/>
</dbReference>
<keyword evidence="2 4" id="KW-0808">Transferase</keyword>
<dbReference type="GO" id="GO:0008757">
    <property type="term" value="F:S-adenosylmethionine-dependent methyltransferase activity"/>
    <property type="evidence" value="ECO:0007669"/>
    <property type="project" value="TreeGrafter"/>
</dbReference>
<evidence type="ECO:0000256" key="2">
    <source>
        <dbReference type="ARBA" id="ARBA00022679"/>
    </source>
</evidence>
<gene>
    <name evidence="4" type="ORF">EPD60_10775</name>
</gene>
<organism evidence="4 5">
    <name type="scientific">Flaviaesturariibacter flavus</name>
    <dbReference type="NCBI Taxonomy" id="2502780"/>
    <lineage>
        <taxon>Bacteria</taxon>
        <taxon>Pseudomonadati</taxon>
        <taxon>Bacteroidota</taxon>
        <taxon>Chitinophagia</taxon>
        <taxon>Chitinophagales</taxon>
        <taxon>Chitinophagaceae</taxon>
        <taxon>Flaviaestuariibacter</taxon>
    </lineage>
</organism>
<dbReference type="RefSeq" id="WP_131449455.1">
    <property type="nucleotide sequence ID" value="NZ_SJZI01000042.1"/>
</dbReference>
<evidence type="ECO:0000313" key="5">
    <source>
        <dbReference type="Proteomes" id="UP000295334"/>
    </source>
</evidence>
<dbReference type="InterPro" id="IPR029063">
    <property type="entry name" value="SAM-dependent_MTases_sf"/>
</dbReference>